<evidence type="ECO:0000313" key="3">
    <source>
        <dbReference type="Proteomes" id="UP000176303"/>
    </source>
</evidence>
<feature type="transmembrane region" description="Helical" evidence="1">
    <location>
        <begin position="259"/>
        <end position="283"/>
    </location>
</feature>
<dbReference type="Proteomes" id="UP000176303">
    <property type="component" value="Unassembled WGS sequence"/>
</dbReference>
<keyword evidence="1" id="KW-1133">Transmembrane helix</keyword>
<organism evidence="2 3">
    <name type="scientific">Candidatus Uhrbacteria bacterium RIFCSPHIGHO2_02_FULL_57_19</name>
    <dbReference type="NCBI Taxonomy" id="1802391"/>
    <lineage>
        <taxon>Bacteria</taxon>
        <taxon>Candidatus Uhriibacteriota</taxon>
    </lineage>
</organism>
<feature type="transmembrane region" description="Helical" evidence="1">
    <location>
        <begin position="170"/>
        <end position="188"/>
    </location>
</feature>
<evidence type="ECO:0000313" key="2">
    <source>
        <dbReference type="EMBL" id="OGL73042.1"/>
    </source>
</evidence>
<feature type="transmembrane region" description="Helical" evidence="1">
    <location>
        <begin position="200"/>
        <end position="221"/>
    </location>
</feature>
<protein>
    <submittedName>
        <fullName evidence="2">Uncharacterized protein</fullName>
    </submittedName>
</protein>
<comment type="caution">
    <text evidence="2">The sequence shown here is derived from an EMBL/GenBank/DDBJ whole genome shotgun (WGS) entry which is preliminary data.</text>
</comment>
<proteinExistence type="predicted"/>
<dbReference type="AlphaFoldDB" id="A0A1F7U486"/>
<reference evidence="2 3" key="1">
    <citation type="journal article" date="2016" name="Nat. Commun.">
        <title>Thousands of microbial genomes shed light on interconnected biogeochemical processes in an aquifer system.</title>
        <authorList>
            <person name="Anantharaman K."/>
            <person name="Brown C.T."/>
            <person name="Hug L.A."/>
            <person name="Sharon I."/>
            <person name="Castelle C.J."/>
            <person name="Probst A.J."/>
            <person name="Thomas B.C."/>
            <person name="Singh A."/>
            <person name="Wilkins M.J."/>
            <person name="Karaoz U."/>
            <person name="Brodie E.L."/>
            <person name="Williams K.H."/>
            <person name="Hubbard S.S."/>
            <person name="Banfield J.F."/>
        </authorList>
    </citation>
    <scope>NUCLEOTIDE SEQUENCE [LARGE SCALE GENOMIC DNA]</scope>
</reference>
<gene>
    <name evidence="2" type="ORF">A3D72_02365</name>
</gene>
<evidence type="ECO:0000256" key="1">
    <source>
        <dbReference type="SAM" id="Phobius"/>
    </source>
</evidence>
<name>A0A1F7U486_9BACT</name>
<accession>A0A1F7U486</accession>
<feature type="transmembrane region" description="Helical" evidence="1">
    <location>
        <begin position="21"/>
        <end position="40"/>
    </location>
</feature>
<dbReference type="STRING" id="1802391.A3D72_02365"/>
<dbReference type="EMBL" id="MGDZ01000043">
    <property type="protein sequence ID" value="OGL73042.1"/>
    <property type="molecule type" value="Genomic_DNA"/>
</dbReference>
<keyword evidence="1" id="KW-0472">Membrane</keyword>
<sequence>MNEIEKMAEDIKAKPSWYKDLKWVFGLVFFFSFGLTQLAYNFVWITEEERAIEVNAALMAASLSRGGLDDTSDIEEVRRMLVQSGEDRFQPIPGVDLFVTKDEIDAVLKSSSPRQARIDFFKNFSRPLYKEGAEGLASLSDDPKLKQQILEGAGPLAVLSYRNHLLARKIFAVLAVVSAISLFFLVFFSRRFGRLSVPGVIILISTLPWFALTALLSFGFAKKVTEAKPISEETESMNVVMNVAANVLADPMKTISGRYLAVTLVGIGLIAMAIFGRATLAIVRKIRRTP</sequence>
<keyword evidence="1" id="KW-0812">Transmembrane</keyword>